<reference evidence="1" key="1">
    <citation type="journal article" date="2023" name="G3 (Bethesda)">
        <title>Whole genome assemblies of Zophobas morio and Tenebrio molitor.</title>
        <authorList>
            <person name="Kaur S."/>
            <person name="Stinson S.A."/>
            <person name="diCenzo G.C."/>
        </authorList>
    </citation>
    <scope>NUCLEOTIDE SEQUENCE</scope>
    <source>
        <strain evidence="1">QUZm001</strain>
    </source>
</reference>
<proteinExistence type="predicted"/>
<dbReference type="Proteomes" id="UP001168821">
    <property type="component" value="Unassembled WGS sequence"/>
</dbReference>
<organism evidence="1 2">
    <name type="scientific">Zophobas morio</name>
    <dbReference type="NCBI Taxonomy" id="2755281"/>
    <lineage>
        <taxon>Eukaryota</taxon>
        <taxon>Metazoa</taxon>
        <taxon>Ecdysozoa</taxon>
        <taxon>Arthropoda</taxon>
        <taxon>Hexapoda</taxon>
        <taxon>Insecta</taxon>
        <taxon>Pterygota</taxon>
        <taxon>Neoptera</taxon>
        <taxon>Endopterygota</taxon>
        <taxon>Coleoptera</taxon>
        <taxon>Polyphaga</taxon>
        <taxon>Cucujiformia</taxon>
        <taxon>Tenebrionidae</taxon>
        <taxon>Zophobas</taxon>
    </lineage>
</organism>
<protein>
    <submittedName>
        <fullName evidence="1">Uncharacterized protein</fullName>
    </submittedName>
</protein>
<sequence length="128" mass="14464">MLNDDTDLMDFTEGTEQVQEHCRNVASTFPLQQITSLSPNFTCTALTRTAANTTAKTDYYLLESASSILFVVRVNEVQRETDPAYRGIRRIVQSLPSDDTAYSNLSLVNRSEYRRRPECHSPRPSPSS</sequence>
<comment type="caution">
    <text evidence="1">The sequence shown here is derived from an EMBL/GenBank/DDBJ whole genome shotgun (WGS) entry which is preliminary data.</text>
</comment>
<dbReference type="EMBL" id="JALNTZ010000002">
    <property type="protein sequence ID" value="KAJ3661934.1"/>
    <property type="molecule type" value="Genomic_DNA"/>
</dbReference>
<evidence type="ECO:0000313" key="1">
    <source>
        <dbReference type="EMBL" id="KAJ3661934.1"/>
    </source>
</evidence>
<gene>
    <name evidence="1" type="ORF">Zmor_006307</name>
</gene>
<name>A0AA38IZM3_9CUCU</name>
<dbReference type="AlphaFoldDB" id="A0AA38IZM3"/>
<accession>A0AA38IZM3</accession>
<evidence type="ECO:0000313" key="2">
    <source>
        <dbReference type="Proteomes" id="UP001168821"/>
    </source>
</evidence>
<keyword evidence="2" id="KW-1185">Reference proteome</keyword>